<evidence type="ECO:0000313" key="2">
    <source>
        <dbReference type="Proteomes" id="UP000501868"/>
    </source>
</evidence>
<dbReference type="SUPFAM" id="SSF160104">
    <property type="entry name" value="Acetoacetate decarboxylase-like"/>
    <property type="match status" value="1"/>
</dbReference>
<dbReference type="GO" id="GO:0016829">
    <property type="term" value="F:lyase activity"/>
    <property type="evidence" value="ECO:0007669"/>
    <property type="project" value="InterPro"/>
</dbReference>
<proteinExistence type="predicted"/>
<dbReference type="Proteomes" id="UP000501868">
    <property type="component" value="Chromosome"/>
</dbReference>
<reference evidence="1 2" key="1">
    <citation type="submission" date="2020-04" db="EMBL/GenBank/DDBJ databases">
        <title>Genome-Wide Identification of 5-Methylcytosine Sites in Bacterial Genomes By High-Throughput Sequencing of MspJI Restriction Fragments.</title>
        <authorList>
            <person name="Wu V."/>
        </authorList>
    </citation>
    <scope>NUCLEOTIDE SEQUENCE [LARGE SCALE GENOMIC DNA]</scope>
    <source>
        <strain evidence="1 2">S2</strain>
    </source>
</reference>
<reference evidence="1 2" key="2">
    <citation type="submission" date="2020-04" db="EMBL/GenBank/DDBJ databases">
        <authorList>
            <person name="Fomenkov A."/>
            <person name="Anton B.P."/>
            <person name="Roberts R.J."/>
        </authorList>
    </citation>
    <scope>NUCLEOTIDE SEQUENCE [LARGE SCALE GENOMIC DNA]</scope>
    <source>
        <strain evidence="1 2">S2</strain>
    </source>
</reference>
<dbReference type="Gene3D" id="2.40.400.10">
    <property type="entry name" value="Acetoacetate decarboxylase-like"/>
    <property type="match status" value="1"/>
</dbReference>
<dbReference type="EMBL" id="CP051128">
    <property type="protein sequence ID" value="QIZ09210.1"/>
    <property type="molecule type" value="Genomic_DNA"/>
</dbReference>
<gene>
    <name evidence="1" type="ORF">HFZ78_22955</name>
</gene>
<name>A0A6H1P6J4_PRIMG</name>
<dbReference type="Pfam" id="PF06314">
    <property type="entry name" value="ADC"/>
    <property type="match status" value="1"/>
</dbReference>
<dbReference type="AlphaFoldDB" id="A0A6H1P6J4"/>
<protein>
    <submittedName>
        <fullName evidence="1">Uncharacterized protein</fullName>
    </submittedName>
</protein>
<evidence type="ECO:0000313" key="1">
    <source>
        <dbReference type="EMBL" id="QIZ09210.1"/>
    </source>
</evidence>
<accession>A0A6H1P6J4</accession>
<dbReference type="InterPro" id="IPR023375">
    <property type="entry name" value="ADC_dom_sf"/>
</dbReference>
<sequence length="71" mass="8506">MRKEEVVKQITTPLDAGAFPLGTYHFYKREYLNIIYRTDLERLRKMVPEPMEVTSPLCRSVWRSNFFFSTT</sequence>
<organism evidence="1 2">
    <name type="scientific">Priestia megaterium</name>
    <name type="common">Bacillus megaterium</name>
    <dbReference type="NCBI Taxonomy" id="1404"/>
    <lineage>
        <taxon>Bacteria</taxon>
        <taxon>Bacillati</taxon>
        <taxon>Bacillota</taxon>
        <taxon>Bacilli</taxon>
        <taxon>Bacillales</taxon>
        <taxon>Bacillaceae</taxon>
        <taxon>Priestia</taxon>
    </lineage>
</organism>
<dbReference type="InterPro" id="IPR010451">
    <property type="entry name" value="Acetoacetate_decarboxylase"/>
</dbReference>